<reference evidence="3 4" key="1">
    <citation type="journal article" date="2016" name="Front. Microbiol.">
        <title>Genomic Resource of Rice Seed Associated Bacteria.</title>
        <authorList>
            <person name="Midha S."/>
            <person name="Bansal K."/>
            <person name="Sharma S."/>
            <person name="Kumar N."/>
            <person name="Patil P.P."/>
            <person name="Chaudhry V."/>
            <person name="Patil P.B."/>
        </authorList>
    </citation>
    <scope>NUCLEOTIDE SEQUENCE [LARGE SCALE GENOMIC DNA]</scope>
    <source>
        <strain evidence="3 4">NS263</strain>
    </source>
</reference>
<proteinExistence type="predicted"/>
<dbReference type="InterPro" id="IPR014747">
    <property type="entry name" value="Bac_photo_RC_H_C"/>
</dbReference>
<evidence type="ECO:0000313" key="4">
    <source>
        <dbReference type="Proteomes" id="UP000078335"/>
    </source>
</evidence>
<protein>
    <recommendedName>
        <fullName evidence="2">PRC-barrel domain-containing protein</fullName>
    </recommendedName>
</protein>
<evidence type="ECO:0000256" key="1">
    <source>
        <dbReference type="SAM" id="MobiDB-lite"/>
    </source>
</evidence>
<comment type="caution">
    <text evidence="3">The sequence shown here is derived from an EMBL/GenBank/DDBJ whole genome shotgun (WGS) entry which is preliminary data.</text>
</comment>
<accession>A0ABR5SAL6</accession>
<dbReference type="SUPFAM" id="SSF50346">
    <property type="entry name" value="PRC-barrel domain"/>
    <property type="match status" value="1"/>
</dbReference>
<evidence type="ECO:0000313" key="3">
    <source>
        <dbReference type="EMBL" id="KTR42266.1"/>
    </source>
</evidence>
<dbReference type="InterPro" id="IPR011033">
    <property type="entry name" value="PRC_barrel-like_sf"/>
</dbReference>
<name>A0ABR5SAL6_9MICO</name>
<dbReference type="RefSeq" id="WP_058727738.1">
    <property type="nucleotide sequence ID" value="NZ_LDRB01000010.1"/>
</dbReference>
<evidence type="ECO:0000259" key="2">
    <source>
        <dbReference type="Pfam" id="PF05239"/>
    </source>
</evidence>
<gene>
    <name evidence="3" type="ORF">NS263_02590</name>
</gene>
<feature type="domain" description="PRC-barrel" evidence="2">
    <location>
        <begin position="6"/>
        <end position="58"/>
    </location>
</feature>
<dbReference type="EMBL" id="LDRB01000010">
    <property type="protein sequence ID" value="KTR42266.1"/>
    <property type="molecule type" value="Genomic_DNA"/>
</dbReference>
<dbReference type="Pfam" id="PF05239">
    <property type="entry name" value="PRC"/>
    <property type="match status" value="1"/>
</dbReference>
<organism evidence="3 4">
    <name type="scientific">Curtobacterium oceanosedimentum</name>
    <dbReference type="NCBI Taxonomy" id="465820"/>
    <lineage>
        <taxon>Bacteria</taxon>
        <taxon>Bacillati</taxon>
        <taxon>Actinomycetota</taxon>
        <taxon>Actinomycetes</taxon>
        <taxon>Micrococcales</taxon>
        <taxon>Microbacteriaceae</taxon>
        <taxon>Curtobacterium</taxon>
    </lineage>
</organism>
<sequence>MITKAEIHEIENAPVKDRDGASVGKVAQVFPSAEDGSAAFVSVATGLFGGHSALVPVEDATFDGADLHVGYTKSAIKGAPSAGAGNALSAAEANAVRKHFGLSSAGRAIGDMGDPRENLDQAGTGPAGADDTEGAGTTPPA</sequence>
<dbReference type="Proteomes" id="UP000078335">
    <property type="component" value="Unassembled WGS sequence"/>
</dbReference>
<dbReference type="Gene3D" id="3.90.50.10">
    <property type="entry name" value="Photosynthetic Reaction Center, subunit H, domain 2"/>
    <property type="match status" value="1"/>
</dbReference>
<feature type="region of interest" description="Disordered" evidence="1">
    <location>
        <begin position="105"/>
        <end position="141"/>
    </location>
</feature>
<keyword evidence="4" id="KW-1185">Reference proteome</keyword>
<dbReference type="InterPro" id="IPR027275">
    <property type="entry name" value="PRC-brl_dom"/>
</dbReference>